<protein>
    <submittedName>
        <fullName evidence="1">2595_t:CDS:1</fullName>
    </submittedName>
</protein>
<proteinExistence type="predicted"/>
<comment type="caution">
    <text evidence="1">The sequence shown here is derived from an EMBL/GenBank/DDBJ whole genome shotgun (WGS) entry which is preliminary data.</text>
</comment>
<keyword evidence="2" id="KW-1185">Reference proteome</keyword>
<evidence type="ECO:0000313" key="2">
    <source>
        <dbReference type="Proteomes" id="UP000789920"/>
    </source>
</evidence>
<accession>A0ACA9REK6</accession>
<sequence length="206" mass="23375">VKRLIELTGGPKLFEERLDKTFSNKTYLNSYYNIGNEPDFFHVCLYHFIGKQYKSVEVIRDILKTRFGSGQDGVPGNDDSGAMGSWFAFNVIGLYPLAGTDIYLINSPHFNKVIIYMSPQKTFTILAHNLTSETHANPYVQSVKINNKNWKKTWFRHSDITNGAIMEFVMGPEPSKVWGVIGENDDKIDVEDRVVPPSMSSTNIDD</sequence>
<feature type="non-terminal residue" evidence="1">
    <location>
        <position position="1"/>
    </location>
</feature>
<dbReference type="Proteomes" id="UP000789920">
    <property type="component" value="Unassembled WGS sequence"/>
</dbReference>
<organism evidence="1 2">
    <name type="scientific">Racocetra persica</name>
    <dbReference type="NCBI Taxonomy" id="160502"/>
    <lineage>
        <taxon>Eukaryota</taxon>
        <taxon>Fungi</taxon>
        <taxon>Fungi incertae sedis</taxon>
        <taxon>Mucoromycota</taxon>
        <taxon>Glomeromycotina</taxon>
        <taxon>Glomeromycetes</taxon>
        <taxon>Diversisporales</taxon>
        <taxon>Gigasporaceae</taxon>
        <taxon>Racocetra</taxon>
    </lineage>
</organism>
<gene>
    <name evidence="1" type="ORF">RPERSI_LOCUS18884</name>
</gene>
<reference evidence="1" key="1">
    <citation type="submission" date="2021-06" db="EMBL/GenBank/DDBJ databases">
        <authorList>
            <person name="Kallberg Y."/>
            <person name="Tangrot J."/>
            <person name="Rosling A."/>
        </authorList>
    </citation>
    <scope>NUCLEOTIDE SEQUENCE</scope>
    <source>
        <strain evidence="1">MA461A</strain>
    </source>
</reference>
<dbReference type="EMBL" id="CAJVQC010050683">
    <property type="protein sequence ID" value="CAG8789396.1"/>
    <property type="molecule type" value="Genomic_DNA"/>
</dbReference>
<evidence type="ECO:0000313" key="1">
    <source>
        <dbReference type="EMBL" id="CAG8789396.1"/>
    </source>
</evidence>
<name>A0ACA9REK6_9GLOM</name>